<dbReference type="GO" id="GO:0030077">
    <property type="term" value="C:plasma membrane light-harvesting complex"/>
    <property type="evidence" value="ECO:0007669"/>
    <property type="project" value="InterPro"/>
</dbReference>
<dbReference type="Proteomes" id="UP000253314">
    <property type="component" value="Unassembled WGS sequence"/>
</dbReference>
<name>A0A366XW64_9BACI</name>
<organism evidence="2 3">
    <name type="scientific">Bacillus taeanensis</name>
    <dbReference type="NCBI Taxonomy" id="273032"/>
    <lineage>
        <taxon>Bacteria</taxon>
        <taxon>Bacillati</taxon>
        <taxon>Bacillota</taxon>
        <taxon>Bacilli</taxon>
        <taxon>Bacillales</taxon>
        <taxon>Bacillaceae</taxon>
        <taxon>Bacillus</taxon>
    </lineage>
</organism>
<keyword evidence="3" id="KW-1185">Reference proteome</keyword>
<dbReference type="Pfam" id="PF05239">
    <property type="entry name" value="PRC"/>
    <property type="match status" value="2"/>
</dbReference>
<sequence>MLHSAEHIQGFTIAAKDDELGKVEDIYFDDETWTMRYLVANTRKWLPGKSVLISPAAFEHIYERHDNFSVALTKEQVKNSPDIDASKPISRQQERDLMLYYGWAPYWGGAGLWGAGAYPADIMRQDEHMEQSQLEEKEMEQNSHLRSAKEVTGYSIQASNEEFGHVEDFLIEEDTWKIRYLVIDTKNWWFGKKVLISPDWITDVSWGTNKVYIDLTKEQIKQGPEYDPSQGVTPELEQQVQDVYHKQNI</sequence>
<dbReference type="SUPFAM" id="SSF50346">
    <property type="entry name" value="PRC-barrel domain"/>
    <property type="match status" value="2"/>
</dbReference>
<dbReference type="InterPro" id="IPR027275">
    <property type="entry name" value="PRC-brl_dom"/>
</dbReference>
<dbReference type="AlphaFoldDB" id="A0A366XW64"/>
<reference evidence="2 3" key="1">
    <citation type="submission" date="2018-07" db="EMBL/GenBank/DDBJ databases">
        <title>Lottiidibacillus patelloidae gen. nov., sp. nov., isolated from the intestinal tract of a marine limpet and the reclassification of B. taeanensis BH030017T, B. algicola KMM 3737T and B. hwajinpoensis SW-72T as genus Lottiidibacillus.</title>
        <authorList>
            <person name="Liu R."/>
            <person name="Huang Z."/>
        </authorList>
    </citation>
    <scope>NUCLEOTIDE SEQUENCE [LARGE SCALE GENOMIC DNA]</scope>
    <source>
        <strain evidence="2 3">BH030017</strain>
    </source>
</reference>
<protein>
    <submittedName>
        <fullName evidence="2">PRC-barrel domain containing protein</fullName>
    </submittedName>
</protein>
<dbReference type="InterPro" id="IPR011033">
    <property type="entry name" value="PRC_barrel-like_sf"/>
</dbReference>
<evidence type="ECO:0000259" key="1">
    <source>
        <dbReference type="Pfam" id="PF05239"/>
    </source>
</evidence>
<comment type="caution">
    <text evidence="2">The sequence shown here is derived from an EMBL/GenBank/DDBJ whole genome shotgun (WGS) entry which is preliminary data.</text>
</comment>
<dbReference type="InterPro" id="IPR014747">
    <property type="entry name" value="Bac_photo_RC_H_C"/>
</dbReference>
<gene>
    <name evidence="2" type="ORF">DS031_11775</name>
</gene>
<dbReference type="EMBL" id="QOCW01000011">
    <property type="protein sequence ID" value="RBW69395.1"/>
    <property type="molecule type" value="Genomic_DNA"/>
</dbReference>
<feature type="domain" description="PRC-barrel" evidence="1">
    <location>
        <begin position="13"/>
        <end position="56"/>
    </location>
</feature>
<evidence type="ECO:0000313" key="2">
    <source>
        <dbReference type="EMBL" id="RBW69395.1"/>
    </source>
</evidence>
<accession>A0A366XW64</accession>
<feature type="domain" description="PRC-barrel" evidence="1">
    <location>
        <begin position="148"/>
        <end position="219"/>
    </location>
</feature>
<proteinExistence type="predicted"/>
<evidence type="ECO:0000313" key="3">
    <source>
        <dbReference type="Proteomes" id="UP000253314"/>
    </source>
</evidence>
<dbReference type="GO" id="GO:0019684">
    <property type="term" value="P:photosynthesis, light reaction"/>
    <property type="evidence" value="ECO:0007669"/>
    <property type="project" value="InterPro"/>
</dbReference>
<dbReference type="Gene3D" id="3.90.50.10">
    <property type="entry name" value="Photosynthetic Reaction Center, subunit H, domain 2"/>
    <property type="match status" value="2"/>
</dbReference>
<dbReference type="OrthoDB" id="9793882at2"/>